<dbReference type="NCBIfam" id="TIGR00174">
    <property type="entry name" value="miaA"/>
    <property type="match status" value="1"/>
</dbReference>
<comment type="subunit">
    <text evidence="10">Monomer.</text>
</comment>
<evidence type="ECO:0000256" key="10">
    <source>
        <dbReference type="HAMAP-Rule" id="MF_00185"/>
    </source>
</evidence>
<evidence type="ECO:0000313" key="14">
    <source>
        <dbReference type="EMBL" id="CCD30334.1"/>
    </source>
</evidence>
<dbReference type="Gene3D" id="3.40.50.300">
    <property type="entry name" value="P-loop containing nucleotide triphosphate hydrolases"/>
    <property type="match status" value="1"/>
</dbReference>
<evidence type="ECO:0000256" key="12">
    <source>
        <dbReference type="RuleBase" id="RU003784"/>
    </source>
</evidence>
<evidence type="ECO:0000256" key="3">
    <source>
        <dbReference type="ARBA" id="ARBA00005842"/>
    </source>
</evidence>
<dbReference type="GO" id="GO:0052381">
    <property type="term" value="F:tRNA dimethylallyltransferase activity"/>
    <property type="evidence" value="ECO:0007669"/>
    <property type="project" value="UniProtKB-UniRule"/>
</dbReference>
<name>G2JC28_9BURK</name>
<keyword evidence="7 10" id="KW-0067">ATP-binding</keyword>
<dbReference type="Gene3D" id="1.10.20.140">
    <property type="match status" value="1"/>
</dbReference>
<keyword evidence="6 10" id="KW-0547">Nucleotide-binding</keyword>
<proteinExistence type="inferred from homology"/>
<evidence type="ECO:0000256" key="8">
    <source>
        <dbReference type="ARBA" id="ARBA00022842"/>
    </source>
</evidence>
<dbReference type="Proteomes" id="UP000054051">
    <property type="component" value="Unassembled WGS sequence"/>
</dbReference>
<evidence type="ECO:0000313" key="15">
    <source>
        <dbReference type="Proteomes" id="UP000054051"/>
    </source>
</evidence>
<feature type="region of interest" description="Interaction with substrate tRNA" evidence="10">
    <location>
        <begin position="121"/>
        <end position="125"/>
    </location>
</feature>
<dbReference type="PANTHER" id="PTHR11088:SF60">
    <property type="entry name" value="TRNA DIMETHYLALLYLTRANSFERASE"/>
    <property type="match status" value="1"/>
</dbReference>
<dbReference type="EC" id="2.5.1.75" evidence="10"/>
<evidence type="ECO:0000256" key="11">
    <source>
        <dbReference type="RuleBase" id="RU003783"/>
    </source>
</evidence>
<keyword evidence="5 10" id="KW-0819">tRNA processing</keyword>
<dbReference type="FunFam" id="1.10.20.140:FF:000001">
    <property type="entry name" value="tRNA dimethylallyltransferase"/>
    <property type="match status" value="1"/>
</dbReference>
<dbReference type="STRING" id="1070319.CAGGBEG34_880002"/>
<gene>
    <name evidence="10 14" type="primary">miaA</name>
    <name evidence="14" type="ORF">CAGGBEG34_880002</name>
</gene>
<evidence type="ECO:0000256" key="13">
    <source>
        <dbReference type="RuleBase" id="RU003785"/>
    </source>
</evidence>
<dbReference type="HAMAP" id="MF_00185">
    <property type="entry name" value="IPP_trans"/>
    <property type="match status" value="1"/>
</dbReference>
<comment type="cofactor">
    <cofactor evidence="1 10">
        <name>Mg(2+)</name>
        <dbReference type="ChEBI" id="CHEBI:18420"/>
    </cofactor>
</comment>
<comment type="catalytic activity">
    <reaction evidence="9 10 11">
        <text>adenosine(37) in tRNA + dimethylallyl diphosphate = N(6)-dimethylallyladenosine(37) in tRNA + diphosphate</text>
        <dbReference type="Rhea" id="RHEA:26482"/>
        <dbReference type="Rhea" id="RHEA-COMP:10162"/>
        <dbReference type="Rhea" id="RHEA-COMP:10375"/>
        <dbReference type="ChEBI" id="CHEBI:33019"/>
        <dbReference type="ChEBI" id="CHEBI:57623"/>
        <dbReference type="ChEBI" id="CHEBI:74411"/>
        <dbReference type="ChEBI" id="CHEBI:74415"/>
        <dbReference type="EC" id="2.5.1.75"/>
    </reaction>
</comment>
<dbReference type="InterPro" id="IPR027417">
    <property type="entry name" value="P-loop_NTPase"/>
</dbReference>
<dbReference type="EMBL" id="CAFB01000111">
    <property type="protein sequence ID" value="CCD30334.1"/>
    <property type="molecule type" value="Genomic_DNA"/>
</dbReference>
<dbReference type="AlphaFoldDB" id="G2JC28"/>
<keyword evidence="15" id="KW-1185">Reference proteome</keyword>
<dbReference type="InterPro" id="IPR039657">
    <property type="entry name" value="Dimethylallyltransferase"/>
</dbReference>
<evidence type="ECO:0000256" key="2">
    <source>
        <dbReference type="ARBA" id="ARBA00003213"/>
    </source>
</evidence>
<dbReference type="GO" id="GO:0005524">
    <property type="term" value="F:ATP binding"/>
    <property type="evidence" value="ECO:0007669"/>
    <property type="project" value="UniProtKB-UniRule"/>
</dbReference>
<evidence type="ECO:0000256" key="7">
    <source>
        <dbReference type="ARBA" id="ARBA00022840"/>
    </source>
</evidence>
<dbReference type="eggNOG" id="COG0324">
    <property type="taxonomic scope" value="Bacteria"/>
</dbReference>
<evidence type="ECO:0000256" key="1">
    <source>
        <dbReference type="ARBA" id="ARBA00001946"/>
    </source>
</evidence>
<feature type="site" description="Interaction with substrate tRNA" evidence="10">
    <location>
        <position position="85"/>
    </location>
</feature>
<comment type="caution">
    <text evidence="10">Lacks conserved residue(s) required for the propagation of feature annotation.</text>
</comment>
<organism evidence="14 15">
    <name type="scientific">Candidatus Glomeribacter gigasporarum BEG34</name>
    <dbReference type="NCBI Taxonomy" id="1070319"/>
    <lineage>
        <taxon>Bacteria</taxon>
        <taxon>Pseudomonadati</taxon>
        <taxon>Pseudomonadota</taxon>
        <taxon>Betaproteobacteria</taxon>
        <taxon>Burkholderiales</taxon>
        <taxon>Burkholderiaceae</taxon>
        <taxon>Candidatus Glomeribacter</taxon>
    </lineage>
</organism>
<sequence>MYRGLDIGTAKPDADLRARAPHHLIDVVEPEHAYSAARFGTEALKSIQDIHARGARPLLVGGAMLYYKALIEGLNPLPPANAAVRAALAQDAARAGWPALHARLTACDPALAARIAPHDAQRIQRALEVWMLTGQPMSALLARPRAASASEYRFIPITLEPSDRSVLHARIAARFDAMLERGLIDEVMQLRAQPSMHAALPSMRCVGYRQVWVYLEGAIDRAAMRDQGIFATRQLAKRQLTWCRALAGRRVIDCCAPDAVQQAAAIALQSWDSV</sequence>
<comment type="similarity">
    <text evidence="3 10 13">Belongs to the IPP transferase family.</text>
</comment>
<dbReference type="SUPFAM" id="SSF52540">
    <property type="entry name" value="P-loop containing nucleoside triphosphate hydrolases"/>
    <property type="match status" value="1"/>
</dbReference>
<dbReference type="GO" id="GO:0006400">
    <property type="term" value="P:tRNA modification"/>
    <property type="evidence" value="ECO:0007669"/>
    <property type="project" value="TreeGrafter"/>
</dbReference>
<evidence type="ECO:0000256" key="5">
    <source>
        <dbReference type="ARBA" id="ARBA00022694"/>
    </source>
</evidence>
<comment type="caution">
    <text evidence="14">The sequence shown here is derived from an EMBL/GenBank/DDBJ whole genome shotgun (WGS) entry which is preliminary data.</text>
</comment>
<evidence type="ECO:0000256" key="9">
    <source>
        <dbReference type="ARBA" id="ARBA00049563"/>
    </source>
</evidence>
<feature type="region of interest" description="Interaction with substrate tRNA" evidence="10">
    <location>
        <begin position="204"/>
        <end position="209"/>
    </location>
</feature>
<dbReference type="PANTHER" id="PTHR11088">
    <property type="entry name" value="TRNA DIMETHYLALLYLTRANSFERASE"/>
    <property type="match status" value="1"/>
</dbReference>
<comment type="function">
    <text evidence="2 10 12">Catalyzes the transfer of a dimethylallyl group onto the adenine at position 37 in tRNAs that read codons beginning with uridine, leading to the formation of N6-(dimethylallyl)adenosine (i(6)A).</text>
</comment>
<evidence type="ECO:0000256" key="4">
    <source>
        <dbReference type="ARBA" id="ARBA00022679"/>
    </source>
</evidence>
<dbReference type="InterPro" id="IPR018022">
    <property type="entry name" value="IPT"/>
</dbReference>
<keyword evidence="8 10" id="KW-0460">Magnesium</keyword>
<evidence type="ECO:0000256" key="6">
    <source>
        <dbReference type="ARBA" id="ARBA00022741"/>
    </source>
</evidence>
<accession>G2JC28</accession>
<keyword evidence="4 10" id="KW-0808">Transferase</keyword>
<dbReference type="Pfam" id="PF01715">
    <property type="entry name" value="IPPT"/>
    <property type="match status" value="1"/>
</dbReference>
<reference evidence="14 15" key="1">
    <citation type="submission" date="2011-08" db="EMBL/GenBank/DDBJ databases">
        <title>The genome of the obligate endobacterium of an arbuscular mycorrhizal fungus reveals an interphylum network of nutritional interactions.</title>
        <authorList>
            <person name="Ghignone S."/>
            <person name="Salvioli A."/>
            <person name="Anca I."/>
            <person name="Lumini E."/>
            <person name="Ortu G."/>
            <person name="Petiti L."/>
            <person name="Cruveiller S."/>
            <person name="Bianciotto V."/>
            <person name="Piffanelli P."/>
            <person name="Lanfranco L."/>
            <person name="Bonfante P."/>
        </authorList>
    </citation>
    <scope>NUCLEOTIDE SEQUENCE [LARGE SCALE GENOMIC DNA]</scope>
    <source>
        <strain evidence="14 15">BEG34</strain>
    </source>
</reference>
<protein>
    <recommendedName>
        <fullName evidence="10">tRNA dimethylallyltransferase</fullName>
        <ecNumber evidence="10">2.5.1.75</ecNumber>
    </recommendedName>
    <alternativeName>
        <fullName evidence="10">Dimethylallyl diphosphate:tRNA dimethylallyltransferase</fullName>
        <shortName evidence="10">DMAPP:tRNA dimethylallyltransferase</shortName>
        <shortName evidence="10">DMATase</shortName>
    </alternativeName>
    <alternativeName>
        <fullName evidence="10">Isopentenyl-diphosphate:tRNA isopentenyltransferase</fullName>
        <shortName evidence="10">IPP transferase</shortName>
        <shortName evidence="10">IPPT</shortName>
        <shortName evidence="10">IPTase</shortName>
    </alternativeName>
</protein>